<dbReference type="Pfam" id="PF00582">
    <property type="entry name" value="Usp"/>
    <property type="match status" value="1"/>
</dbReference>
<name>A0ABP9PCA5_9ACTN</name>
<reference evidence="4" key="1">
    <citation type="journal article" date="2019" name="Int. J. Syst. Evol. Microbiol.">
        <title>The Global Catalogue of Microorganisms (GCM) 10K type strain sequencing project: providing services to taxonomists for standard genome sequencing and annotation.</title>
        <authorList>
            <consortium name="The Broad Institute Genomics Platform"/>
            <consortium name="The Broad Institute Genome Sequencing Center for Infectious Disease"/>
            <person name="Wu L."/>
            <person name="Ma J."/>
        </authorList>
    </citation>
    <scope>NUCLEOTIDE SEQUENCE [LARGE SCALE GENOMIC DNA]</scope>
    <source>
        <strain evidence="4">JCM 18459</strain>
    </source>
</reference>
<dbReference type="InterPro" id="IPR014729">
    <property type="entry name" value="Rossmann-like_a/b/a_fold"/>
</dbReference>
<comment type="caution">
    <text evidence="3">The sequence shown here is derived from an EMBL/GenBank/DDBJ whole genome shotgun (WGS) entry which is preliminary data.</text>
</comment>
<feature type="domain" description="UspA" evidence="2">
    <location>
        <begin position="56"/>
        <end position="119"/>
    </location>
</feature>
<dbReference type="PANTHER" id="PTHR46268:SF6">
    <property type="entry name" value="UNIVERSAL STRESS PROTEIN UP12"/>
    <property type="match status" value="1"/>
</dbReference>
<dbReference type="RefSeq" id="WP_345454915.1">
    <property type="nucleotide sequence ID" value="NZ_BAABKG010000001.1"/>
</dbReference>
<comment type="similarity">
    <text evidence="1">Belongs to the universal stress protein A family.</text>
</comment>
<keyword evidence="4" id="KW-1185">Reference proteome</keyword>
<protein>
    <submittedName>
        <fullName evidence="3">Universal stress protein</fullName>
    </submittedName>
</protein>
<dbReference type="Gene3D" id="3.40.50.620">
    <property type="entry name" value="HUPs"/>
    <property type="match status" value="1"/>
</dbReference>
<evidence type="ECO:0000256" key="1">
    <source>
        <dbReference type="ARBA" id="ARBA00008791"/>
    </source>
</evidence>
<evidence type="ECO:0000259" key="2">
    <source>
        <dbReference type="Pfam" id="PF00582"/>
    </source>
</evidence>
<dbReference type="PRINTS" id="PR01438">
    <property type="entry name" value="UNVRSLSTRESS"/>
</dbReference>
<gene>
    <name evidence="3" type="ORF">GCM10023340_08790</name>
</gene>
<dbReference type="SUPFAM" id="SSF52402">
    <property type="entry name" value="Adenine nucleotide alpha hydrolases-like"/>
    <property type="match status" value="1"/>
</dbReference>
<organism evidence="3 4">
    <name type="scientific">Nocardioides marinquilinus</name>
    <dbReference type="NCBI Taxonomy" id="1210400"/>
    <lineage>
        <taxon>Bacteria</taxon>
        <taxon>Bacillati</taxon>
        <taxon>Actinomycetota</taxon>
        <taxon>Actinomycetes</taxon>
        <taxon>Propionibacteriales</taxon>
        <taxon>Nocardioidaceae</taxon>
        <taxon>Nocardioides</taxon>
    </lineage>
</organism>
<dbReference type="InterPro" id="IPR006015">
    <property type="entry name" value="Universal_stress_UspA"/>
</dbReference>
<dbReference type="PANTHER" id="PTHR46268">
    <property type="entry name" value="STRESS RESPONSE PROTEIN NHAX"/>
    <property type="match status" value="1"/>
</dbReference>
<evidence type="ECO:0000313" key="3">
    <source>
        <dbReference type="EMBL" id="GAA5143417.1"/>
    </source>
</evidence>
<sequence>MTVVVAYADTPPGHAAVRAAAEVDGPAGETVVLVSAVRGEAPPSTAEAEARWPALAGRVEVEQGDLADPSDRVVQVAQRRDARLVVLGLRARTPVGKLVFGSTAQRILLDATCPVLAVKPEPEPA</sequence>
<dbReference type="InterPro" id="IPR006016">
    <property type="entry name" value="UspA"/>
</dbReference>
<dbReference type="CDD" id="cd00293">
    <property type="entry name" value="USP-like"/>
    <property type="match status" value="1"/>
</dbReference>
<evidence type="ECO:0000313" key="4">
    <source>
        <dbReference type="Proteomes" id="UP001500221"/>
    </source>
</evidence>
<accession>A0ABP9PCA5</accession>
<dbReference type="Proteomes" id="UP001500221">
    <property type="component" value="Unassembled WGS sequence"/>
</dbReference>
<proteinExistence type="inferred from homology"/>
<dbReference type="EMBL" id="BAABKG010000001">
    <property type="protein sequence ID" value="GAA5143417.1"/>
    <property type="molecule type" value="Genomic_DNA"/>
</dbReference>